<comment type="catalytic activity">
    <reaction evidence="9">
        <text>GDP-mannose + (glucomannan)n = GDP + (glucomannan)n+1.</text>
        <dbReference type="EC" id="2.4.1.32"/>
    </reaction>
</comment>
<organism evidence="14 15">
    <name type="scientific">Spirodela intermedia</name>
    <name type="common">Intermediate duckweed</name>
    <dbReference type="NCBI Taxonomy" id="51605"/>
    <lineage>
        <taxon>Eukaryota</taxon>
        <taxon>Viridiplantae</taxon>
        <taxon>Streptophyta</taxon>
        <taxon>Embryophyta</taxon>
        <taxon>Tracheophyta</taxon>
        <taxon>Spermatophyta</taxon>
        <taxon>Magnoliopsida</taxon>
        <taxon>Liliopsida</taxon>
        <taxon>Araceae</taxon>
        <taxon>Lemnoideae</taxon>
        <taxon>Spirodela</taxon>
    </lineage>
</organism>
<dbReference type="SUPFAM" id="SSF53448">
    <property type="entry name" value="Nucleotide-diphospho-sugar transferases"/>
    <property type="match status" value="1"/>
</dbReference>
<keyword evidence="15" id="KW-1185">Reference proteome</keyword>
<dbReference type="OrthoDB" id="72851at2759"/>
<evidence type="ECO:0000256" key="11">
    <source>
        <dbReference type="ARBA" id="ARBA00066505"/>
    </source>
</evidence>
<evidence type="ECO:0000256" key="3">
    <source>
        <dbReference type="ARBA" id="ARBA00022679"/>
    </source>
</evidence>
<evidence type="ECO:0000256" key="10">
    <source>
        <dbReference type="ARBA" id="ARBA00060879"/>
    </source>
</evidence>
<name>A0A7I8KWD7_SPIIN</name>
<dbReference type="InterPro" id="IPR001173">
    <property type="entry name" value="Glyco_trans_2-like"/>
</dbReference>
<evidence type="ECO:0000256" key="4">
    <source>
        <dbReference type="ARBA" id="ARBA00022692"/>
    </source>
</evidence>
<protein>
    <recommendedName>
        <fullName evidence="11">glucomannan 4-beta-mannosyltransferase</fullName>
        <ecNumber evidence="11">2.4.1.32</ecNumber>
    </recommendedName>
</protein>
<dbReference type="GO" id="GO:0071555">
    <property type="term" value="P:cell wall organization"/>
    <property type="evidence" value="ECO:0007669"/>
    <property type="project" value="UniProtKB-KW"/>
</dbReference>
<evidence type="ECO:0000259" key="13">
    <source>
        <dbReference type="Pfam" id="PF13632"/>
    </source>
</evidence>
<evidence type="ECO:0000256" key="9">
    <source>
        <dbReference type="ARBA" id="ARBA00051800"/>
    </source>
</evidence>
<dbReference type="AlphaFoldDB" id="A0A7I8KWD7"/>
<dbReference type="InterPro" id="IPR029044">
    <property type="entry name" value="Nucleotide-diphossugar_trans"/>
</dbReference>
<reference evidence="14" key="1">
    <citation type="submission" date="2020-02" db="EMBL/GenBank/DDBJ databases">
        <authorList>
            <person name="Scholz U."/>
            <person name="Mascher M."/>
            <person name="Fiebig A."/>
        </authorList>
    </citation>
    <scope>NUCLEOTIDE SEQUENCE</scope>
</reference>
<keyword evidence="7 12" id="KW-0472">Membrane</keyword>
<sequence length="504" mass="57817">MLVMQITEKLFVGGISLFVKVFRRRPEKVYDWKPIEEIEEAGSSVFPMVLVQIPMYNEKEVYKLSIGAACRLSWPRDRFVIQVLDDSTDLGIKELVMAECRLWAAKGMNIKYEVRDNRKGYKAGALKEGMKHSYVEHCEYIAMFDADFQPEPHFLQRTIPFLVHNPRLALVQSRWKFVNAAECVMTRMQEMSLNYHFKVEQEGGSSSFAFFGYNGTAGVWRISAIQDAGGWNDRTTVEDMDLAVRAGLRGWKFVYVGDIKVKSELPSTFKAYRFQQHRWSCGPANLFRKMALEIITNKTVSIWMKFYLLYYFFFLGKIVAHSLTFIFFCTVIPILAFVPEVDIPMWALFYAPLVITILKAIETPRSLHLTVFWVLFENAMSLHRLKAAMMGLLEAGRVNEWVVTEKLGATLKAKPAAEGLEKAQSLEDVHEPLLPIAAQPSKKTTVRFWKRFHHAELGWGVVLICCGFYDVFVTKKGYFVYVLLQGSAFLVTGFDYVGTHIPTP</sequence>
<evidence type="ECO:0000256" key="1">
    <source>
        <dbReference type="ARBA" id="ARBA00004653"/>
    </source>
</evidence>
<dbReference type="GO" id="GO:0047259">
    <property type="term" value="F:glucomannan 4-beta-mannosyltransferase activity"/>
    <property type="evidence" value="ECO:0007669"/>
    <property type="project" value="UniProtKB-EC"/>
</dbReference>
<feature type="transmembrane region" description="Helical" evidence="12">
    <location>
        <begin position="478"/>
        <end position="498"/>
    </location>
</feature>
<keyword evidence="4 12" id="KW-0812">Transmembrane</keyword>
<evidence type="ECO:0000256" key="5">
    <source>
        <dbReference type="ARBA" id="ARBA00022989"/>
    </source>
</evidence>
<evidence type="ECO:0000256" key="6">
    <source>
        <dbReference type="ARBA" id="ARBA00023034"/>
    </source>
</evidence>
<dbReference type="GO" id="GO:0000139">
    <property type="term" value="C:Golgi membrane"/>
    <property type="evidence" value="ECO:0007669"/>
    <property type="project" value="UniProtKB-SubCell"/>
</dbReference>
<dbReference type="GO" id="GO:0051753">
    <property type="term" value="F:mannan synthase activity"/>
    <property type="evidence" value="ECO:0007669"/>
    <property type="project" value="TreeGrafter"/>
</dbReference>
<comment type="similarity">
    <text evidence="10">Belongs to the glycosyltransferase 2 family. Plant cellulose synthase-like A subfamily.</text>
</comment>
<evidence type="ECO:0000313" key="14">
    <source>
        <dbReference type="EMBL" id="CAA7401931.1"/>
    </source>
</evidence>
<dbReference type="Gene3D" id="3.90.550.10">
    <property type="entry name" value="Spore Coat Polysaccharide Biosynthesis Protein SpsA, Chain A"/>
    <property type="match status" value="1"/>
</dbReference>
<keyword evidence="6" id="KW-0333">Golgi apparatus</keyword>
<dbReference type="EMBL" id="LR746272">
    <property type="protein sequence ID" value="CAA7401931.1"/>
    <property type="molecule type" value="Genomic_DNA"/>
</dbReference>
<accession>A0A7I8KWD7</accession>
<dbReference type="Pfam" id="PF13632">
    <property type="entry name" value="Glyco_trans_2_3"/>
    <property type="match status" value="1"/>
</dbReference>
<proteinExistence type="inferred from homology"/>
<dbReference type="FunFam" id="3.90.550.10:FF:000015">
    <property type="entry name" value="Glucomannan 4-beta-mannosyltransferase 9"/>
    <property type="match status" value="1"/>
</dbReference>
<evidence type="ECO:0000256" key="2">
    <source>
        <dbReference type="ARBA" id="ARBA00022676"/>
    </source>
</evidence>
<dbReference type="Proteomes" id="UP000663760">
    <property type="component" value="Chromosome 9"/>
</dbReference>
<dbReference type="PANTHER" id="PTHR32044">
    <property type="entry name" value="GLUCOMANNAN 4-BETA-MANNOSYLTRANSFERASE 9"/>
    <property type="match status" value="1"/>
</dbReference>
<keyword evidence="3" id="KW-0808">Transferase</keyword>
<dbReference type="EC" id="2.4.1.32" evidence="11"/>
<gene>
    <name evidence="14" type="ORF">SI8410_09012609</name>
</gene>
<feature type="domain" description="Glycosyltransferase 2-like" evidence="13">
    <location>
        <begin position="140"/>
        <end position="357"/>
    </location>
</feature>
<evidence type="ECO:0000256" key="12">
    <source>
        <dbReference type="SAM" id="Phobius"/>
    </source>
</evidence>
<dbReference type="CDD" id="cd06437">
    <property type="entry name" value="CESA_CaSu_A2"/>
    <property type="match status" value="1"/>
</dbReference>
<feature type="transmembrane region" description="Helical" evidence="12">
    <location>
        <begin position="343"/>
        <end position="361"/>
    </location>
</feature>
<keyword evidence="8" id="KW-0961">Cell wall biogenesis/degradation</keyword>
<comment type="subcellular location">
    <subcellularLocation>
        <location evidence="1">Golgi apparatus membrane</location>
        <topology evidence="1">Multi-pass membrane protein</topology>
    </subcellularLocation>
</comment>
<evidence type="ECO:0000256" key="8">
    <source>
        <dbReference type="ARBA" id="ARBA00023316"/>
    </source>
</evidence>
<feature type="transmembrane region" description="Helical" evidence="12">
    <location>
        <begin position="308"/>
        <end position="337"/>
    </location>
</feature>
<keyword evidence="5 12" id="KW-1133">Transmembrane helix</keyword>
<evidence type="ECO:0000256" key="7">
    <source>
        <dbReference type="ARBA" id="ARBA00023136"/>
    </source>
</evidence>
<evidence type="ECO:0000313" key="15">
    <source>
        <dbReference type="Proteomes" id="UP000663760"/>
    </source>
</evidence>
<keyword evidence="2" id="KW-0328">Glycosyltransferase</keyword>
<dbReference type="PANTHER" id="PTHR32044:SF58">
    <property type="entry name" value="GLUCOMANNAN 4-BETA-MANNOSYLTRANSFERASE 11-RELATED"/>
    <property type="match status" value="1"/>
</dbReference>